<dbReference type="SUPFAM" id="SSF56731">
    <property type="entry name" value="DNA primase core"/>
    <property type="match status" value="1"/>
</dbReference>
<dbReference type="Pfam" id="PF13155">
    <property type="entry name" value="Toprim_2"/>
    <property type="match status" value="1"/>
</dbReference>
<evidence type="ECO:0000259" key="15">
    <source>
        <dbReference type="PROSITE" id="PS50880"/>
    </source>
</evidence>
<dbReference type="GO" id="GO:0003899">
    <property type="term" value="F:DNA-directed RNA polymerase activity"/>
    <property type="evidence" value="ECO:0007669"/>
    <property type="project" value="UniProtKB-UniRule"/>
</dbReference>
<keyword evidence="5 12" id="KW-0235">DNA replication</keyword>
<keyword evidence="3 12" id="KW-0808">Transferase</keyword>
<keyword evidence="8 12" id="KW-0862">Zinc</keyword>
<dbReference type="Proteomes" id="UP000657177">
    <property type="component" value="Unassembled WGS sequence"/>
</dbReference>
<keyword evidence="4 12" id="KW-0548">Nucleotidyltransferase</keyword>
<keyword evidence="17" id="KW-1185">Reference proteome</keyword>
<organism evidence="16 17">
    <name type="scientific">Capillibacterium thermochitinicola</name>
    <dbReference type="NCBI Taxonomy" id="2699427"/>
    <lineage>
        <taxon>Bacteria</taxon>
        <taxon>Bacillati</taxon>
        <taxon>Bacillota</taxon>
        <taxon>Capillibacterium</taxon>
    </lineage>
</organism>
<comment type="caution">
    <text evidence="16">The sequence shown here is derived from an EMBL/GenBank/DDBJ whole genome shotgun (WGS) entry which is preliminary data.</text>
</comment>
<dbReference type="InterPro" id="IPR002694">
    <property type="entry name" value="Znf_CHC2"/>
</dbReference>
<evidence type="ECO:0000256" key="9">
    <source>
        <dbReference type="ARBA" id="ARBA00022842"/>
    </source>
</evidence>
<name>A0A8J6LLQ8_9FIRM</name>
<dbReference type="InterPro" id="IPR006171">
    <property type="entry name" value="TOPRIM_dom"/>
</dbReference>
<evidence type="ECO:0000313" key="17">
    <source>
        <dbReference type="Proteomes" id="UP000657177"/>
    </source>
</evidence>
<dbReference type="Pfam" id="PF10410">
    <property type="entry name" value="DnaB_bind"/>
    <property type="match status" value="1"/>
</dbReference>
<dbReference type="EMBL" id="JAAKDE010000004">
    <property type="protein sequence ID" value="MBA2132378.1"/>
    <property type="molecule type" value="Genomic_DNA"/>
</dbReference>
<evidence type="ECO:0000256" key="8">
    <source>
        <dbReference type="ARBA" id="ARBA00022833"/>
    </source>
</evidence>
<dbReference type="InterPro" id="IPR019475">
    <property type="entry name" value="DNA_primase_DnaB-bd"/>
</dbReference>
<dbReference type="Gene3D" id="3.90.580.10">
    <property type="entry name" value="Zinc finger, CHC2-type domain"/>
    <property type="match status" value="1"/>
</dbReference>
<evidence type="ECO:0000256" key="14">
    <source>
        <dbReference type="PIRSR" id="PIRSR002811-1"/>
    </source>
</evidence>
<comment type="subunit">
    <text evidence="12">Monomer. Interacts with DnaB.</text>
</comment>
<evidence type="ECO:0000256" key="5">
    <source>
        <dbReference type="ARBA" id="ARBA00022705"/>
    </source>
</evidence>
<dbReference type="GO" id="GO:0005737">
    <property type="term" value="C:cytoplasm"/>
    <property type="evidence" value="ECO:0007669"/>
    <property type="project" value="TreeGrafter"/>
</dbReference>
<dbReference type="GO" id="GO:0008270">
    <property type="term" value="F:zinc ion binding"/>
    <property type="evidence" value="ECO:0007669"/>
    <property type="project" value="UniProtKB-UniRule"/>
</dbReference>
<dbReference type="InterPro" id="IPR036977">
    <property type="entry name" value="DNA_primase_Znf_CHC2"/>
</dbReference>
<dbReference type="HAMAP" id="MF_00974">
    <property type="entry name" value="DNA_primase_DnaG"/>
    <property type="match status" value="1"/>
</dbReference>
<evidence type="ECO:0000256" key="1">
    <source>
        <dbReference type="ARBA" id="ARBA00022478"/>
    </source>
</evidence>
<evidence type="ECO:0000313" key="16">
    <source>
        <dbReference type="EMBL" id="MBA2132378.1"/>
    </source>
</evidence>
<dbReference type="GO" id="GO:0000428">
    <property type="term" value="C:DNA-directed RNA polymerase complex"/>
    <property type="evidence" value="ECO:0007669"/>
    <property type="project" value="UniProtKB-KW"/>
</dbReference>
<evidence type="ECO:0000256" key="12">
    <source>
        <dbReference type="HAMAP-Rule" id="MF_00974"/>
    </source>
</evidence>
<dbReference type="InterPro" id="IPR050219">
    <property type="entry name" value="DnaG_primase"/>
</dbReference>
<evidence type="ECO:0000256" key="2">
    <source>
        <dbReference type="ARBA" id="ARBA00022515"/>
    </source>
</evidence>
<feature type="zinc finger region" description="CHC2-type" evidence="12 14">
    <location>
        <begin position="40"/>
        <end position="64"/>
    </location>
</feature>
<comment type="catalytic activity">
    <reaction evidence="12">
        <text>ssDNA + n NTP = ssDNA/pppN(pN)n-1 hybrid + (n-1) diphosphate.</text>
        <dbReference type="EC" id="2.7.7.101"/>
    </reaction>
</comment>
<dbReference type="SUPFAM" id="SSF57783">
    <property type="entry name" value="Zinc beta-ribbon"/>
    <property type="match status" value="1"/>
</dbReference>
<comment type="domain">
    <text evidence="12">Contains an N-terminal zinc-binding domain, a central core domain that contains the primase activity, and a C-terminal DnaB-binding domain.</text>
</comment>
<dbReference type="PIRSF" id="PIRSF002811">
    <property type="entry name" value="DnaG"/>
    <property type="match status" value="1"/>
</dbReference>
<evidence type="ECO:0000256" key="4">
    <source>
        <dbReference type="ARBA" id="ARBA00022695"/>
    </source>
</evidence>
<dbReference type="RefSeq" id="WP_181338834.1">
    <property type="nucleotide sequence ID" value="NZ_JAAKDE010000004.1"/>
</dbReference>
<dbReference type="FunFam" id="3.90.580.10:FF:000001">
    <property type="entry name" value="DNA primase"/>
    <property type="match status" value="1"/>
</dbReference>
<dbReference type="Gene3D" id="3.40.1360.10">
    <property type="match status" value="1"/>
</dbReference>
<dbReference type="InterPro" id="IPR037068">
    <property type="entry name" value="DNA_primase_core_N_sf"/>
</dbReference>
<keyword evidence="6 12" id="KW-0479">Metal-binding</keyword>
<dbReference type="Gene3D" id="3.90.980.10">
    <property type="entry name" value="DNA primase, catalytic core, N-terminal domain"/>
    <property type="match status" value="1"/>
</dbReference>
<dbReference type="InterPro" id="IPR030846">
    <property type="entry name" value="DnaG_bac"/>
</dbReference>
<dbReference type="GO" id="GO:1990077">
    <property type="term" value="C:primosome complex"/>
    <property type="evidence" value="ECO:0007669"/>
    <property type="project" value="UniProtKB-KW"/>
</dbReference>
<keyword evidence="10 12" id="KW-0238">DNA-binding</keyword>
<evidence type="ECO:0000256" key="3">
    <source>
        <dbReference type="ARBA" id="ARBA00022679"/>
    </source>
</evidence>
<dbReference type="PANTHER" id="PTHR30313:SF2">
    <property type="entry name" value="DNA PRIMASE"/>
    <property type="match status" value="1"/>
</dbReference>
<comment type="cofactor">
    <cofactor evidence="12 13 14">
        <name>Zn(2+)</name>
        <dbReference type="ChEBI" id="CHEBI:29105"/>
    </cofactor>
    <text evidence="12 13 14">Binds 1 zinc ion per monomer.</text>
</comment>
<keyword evidence="11 12" id="KW-0804">Transcription</keyword>
<dbReference type="PANTHER" id="PTHR30313">
    <property type="entry name" value="DNA PRIMASE"/>
    <property type="match status" value="1"/>
</dbReference>
<dbReference type="AlphaFoldDB" id="A0A8J6LLQ8"/>
<dbReference type="NCBIfam" id="TIGR01391">
    <property type="entry name" value="dnaG"/>
    <property type="match status" value="1"/>
</dbReference>
<dbReference type="Pfam" id="PF01807">
    <property type="entry name" value="Zn_ribbon_DnaG"/>
    <property type="match status" value="1"/>
</dbReference>
<dbReference type="SMART" id="SM00400">
    <property type="entry name" value="ZnF_CHCC"/>
    <property type="match status" value="1"/>
</dbReference>
<dbReference type="GO" id="GO:0006269">
    <property type="term" value="P:DNA replication, synthesis of primer"/>
    <property type="evidence" value="ECO:0007669"/>
    <property type="project" value="UniProtKB-UniRule"/>
</dbReference>
<keyword evidence="2 12" id="KW-0639">Primosome</keyword>
<dbReference type="SMART" id="SM00493">
    <property type="entry name" value="TOPRIM"/>
    <property type="match status" value="1"/>
</dbReference>
<comment type="similarity">
    <text evidence="12 13">Belongs to the DnaG primase family.</text>
</comment>
<dbReference type="Pfam" id="PF08275">
    <property type="entry name" value="DNAG_N"/>
    <property type="match status" value="1"/>
</dbReference>
<feature type="domain" description="Toprim" evidence="15">
    <location>
        <begin position="259"/>
        <end position="340"/>
    </location>
</feature>
<protein>
    <recommendedName>
        <fullName evidence="12 13">DNA primase</fullName>
        <ecNumber evidence="12">2.7.7.101</ecNumber>
    </recommendedName>
</protein>
<dbReference type="CDD" id="cd03364">
    <property type="entry name" value="TOPRIM_DnaG_primases"/>
    <property type="match status" value="1"/>
</dbReference>
<keyword evidence="7 12" id="KW-0863">Zinc-finger</keyword>
<dbReference type="FunFam" id="3.90.980.10:FF:000001">
    <property type="entry name" value="DNA primase"/>
    <property type="match status" value="1"/>
</dbReference>
<dbReference type="GO" id="GO:0003677">
    <property type="term" value="F:DNA binding"/>
    <property type="evidence" value="ECO:0007669"/>
    <property type="project" value="UniProtKB-KW"/>
</dbReference>
<accession>A0A8J6LLQ8</accession>
<evidence type="ECO:0000256" key="13">
    <source>
        <dbReference type="PIRNR" id="PIRNR002811"/>
    </source>
</evidence>
<reference evidence="16" key="1">
    <citation type="submission" date="2020-06" db="EMBL/GenBank/DDBJ databases">
        <title>Novel chitinolytic bacterium.</title>
        <authorList>
            <person name="Ungkulpasvich U."/>
            <person name="Kosugi A."/>
            <person name="Uke A."/>
        </authorList>
    </citation>
    <scope>NUCLEOTIDE SEQUENCE</scope>
    <source>
        <strain evidence="16">UUS1-1</strain>
    </source>
</reference>
<dbReference type="InterPro" id="IPR034151">
    <property type="entry name" value="TOPRIM_DnaG_bac"/>
</dbReference>
<keyword evidence="1 12" id="KW-0240">DNA-directed RNA polymerase</keyword>
<evidence type="ECO:0000256" key="11">
    <source>
        <dbReference type="ARBA" id="ARBA00023163"/>
    </source>
</evidence>
<gene>
    <name evidence="12" type="primary">dnaG</name>
    <name evidence="16" type="ORF">G5B42_02295</name>
</gene>
<evidence type="ECO:0000256" key="7">
    <source>
        <dbReference type="ARBA" id="ARBA00022771"/>
    </source>
</evidence>
<comment type="function">
    <text evidence="12 13">RNA polymerase that catalyzes the synthesis of short RNA molecules used as primers for DNA polymerase during DNA replication.</text>
</comment>
<dbReference type="PROSITE" id="PS50880">
    <property type="entry name" value="TOPRIM"/>
    <property type="match status" value="1"/>
</dbReference>
<keyword evidence="9" id="KW-0460">Magnesium</keyword>
<evidence type="ECO:0000256" key="6">
    <source>
        <dbReference type="ARBA" id="ARBA00022723"/>
    </source>
</evidence>
<proteinExistence type="inferred from homology"/>
<sequence>MDRLTNEKIISDVKENNDIVAVVSEYVNLKQSGRSFTGLCPFHSEKTPSFTVSREKQLFYCFGCGAGGDVLSFIMRIENLSFGAALRFLAERANMRLPEFEPSPTGQKQKEERERLYRLNAFAAEFYKKILWQTKTGEKAVAYLEARGITRATAEKFGLGYAPPQWRALVGLFRKKGVPLDEAEKAGLVCGGAEGYYDRFRDRLLFPITDPRGRVIGFGGRILGEGQPKYLNSPETVLYQKSRSLYGLAEAREGIRRQGRVIIVEGYMDVIQAHQHGIDEVVASSGTALTPEQVRLLKRYSDKVFIAYDADAAGEAATIRGLDLLAAAGAEVRVVRLPAGEDPDSLLKKEGAAGFRRYVAESVDLFTFKLAYILEKADLATPTGKAQAVQRVFPLLTQMQNEIAREAYLKQTAAAVGVSEASIYDQWRIYKYNLRKNKQRLDIKNNQRHTNDIAPARRRQPDALAGEKELLPLERELLRGCLQEKDFFARIRRTLIEIKFSAPLYDRLRQQLVEWDLSGEWPPPADAFPPEIRGLYMELLAENQMNPLPVDLDGCLKRLRQRQLTEEIRRLEQEVAVSLDGQVEGVSPLKLQENLALLNELHKKLREEFPTFSGLI</sequence>
<dbReference type="EC" id="2.7.7.101" evidence="12"/>
<evidence type="ECO:0000256" key="10">
    <source>
        <dbReference type="ARBA" id="ARBA00023125"/>
    </source>
</evidence>
<dbReference type="InterPro" id="IPR006295">
    <property type="entry name" value="DNA_primase_DnaG"/>
</dbReference>
<dbReference type="FunFam" id="3.40.1360.10:FF:000002">
    <property type="entry name" value="DNA primase"/>
    <property type="match status" value="1"/>
</dbReference>
<dbReference type="InterPro" id="IPR013264">
    <property type="entry name" value="DNAG_N"/>
</dbReference>